<gene>
    <name evidence="1" type="ORF">F5144DRAFT_625400</name>
</gene>
<dbReference type="Proteomes" id="UP000724584">
    <property type="component" value="Unassembled WGS sequence"/>
</dbReference>
<evidence type="ECO:0000313" key="2">
    <source>
        <dbReference type="Proteomes" id="UP000724584"/>
    </source>
</evidence>
<sequence>MCIKLIRHFKCSATVEHTREYLARCSNPTYLIEDLVGSLPGPGGVARRPCLDEGTLETREEWYRQTCPDCTGENEAPKEGCVGAIDHDILGRGDDRRYEYFNNAHLVPYDDAVNVYAHNLAYWLLADIYSPNRSYLKDILGPMGDYSDISVWQERNTYVMNELLCHADPGHGFLCKLVPDVGTLDEEGREICHQPAHEGCPCPSTQKPWLCNWALHLRRQAARNLYFQLMDTEGSLDEANYELQEEVINHCAEMSKVAVADAIADKGPSAPEALPVLEIQHPLGDALADREWVLGRDARLMAHFFERRVLDEDFEPLGNARYVSRASLLPWAVFILTHDSGLTLRRAREILALFASKVVRYYPNWQDFKPQLLTGYDACERLAAVASQRPLYIPEWVRDTLGPLTDSSSFNKKTEMKYTLWQMQDRDRVDSVYANIVTATDAEFQALRESGDARCSICFEEFDDHVSALAKNPVQNWHCHSRGNKHWMNMTCLTKFARELYNLADEDAAPPPRCPICRTPFEDLESESEETGSDSDKGY</sequence>
<proteinExistence type="predicted"/>
<organism evidence="1 2">
    <name type="scientific">Chaetomium tenue</name>
    <dbReference type="NCBI Taxonomy" id="1854479"/>
    <lineage>
        <taxon>Eukaryota</taxon>
        <taxon>Fungi</taxon>
        <taxon>Dikarya</taxon>
        <taxon>Ascomycota</taxon>
        <taxon>Pezizomycotina</taxon>
        <taxon>Sordariomycetes</taxon>
        <taxon>Sordariomycetidae</taxon>
        <taxon>Sordariales</taxon>
        <taxon>Chaetomiaceae</taxon>
        <taxon>Chaetomium</taxon>
    </lineage>
</organism>
<dbReference type="EMBL" id="JAGIZQ010000001">
    <property type="protein sequence ID" value="KAH6650342.1"/>
    <property type="molecule type" value="Genomic_DNA"/>
</dbReference>
<comment type="caution">
    <text evidence="1">The sequence shown here is derived from an EMBL/GenBank/DDBJ whole genome shotgun (WGS) entry which is preliminary data.</text>
</comment>
<evidence type="ECO:0000313" key="1">
    <source>
        <dbReference type="EMBL" id="KAH6650342.1"/>
    </source>
</evidence>
<reference evidence="1 2" key="1">
    <citation type="journal article" date="2021" name="Nat. Commun.">
        <title>Genetic determinants of endophytism in the Arabidopsis root mycobiome.</title>
        <authorList>
            <person name="Mesny F."/>
            <person name="Miyauchi S."/>
            <person name="Thiergart T."/>
            <person name="Pickel B."/>
            <person name="Atanasova L."/>
            <person name="Karlsson M."/>
            <person name="Huettel B."/>
            <person name="Barry K.W."/>
            <person name="Haridas S."/>
            <person name="Chen C."/>
            <person name="Bauer D."/>
            <person name="Andreopoulos W."/>
            <person name="Pangilinan J."/>
            <person name="LaButti K."/>
            <person name="Riley R."/>
            <person name="Lipzen A."/>
            <person name="Clum A."/>
            <person name="Drula E."/>
            <person name="Henrissat B."/>
            <person name="Kohler A."/>
            <person name="Grigoriev I.V."/>
            <person name="Martin F.M."/>
            <person name="Hacquard S."/>
        </authorList>
    </citation>
    <scope>NUCLEOTIDE SEQUENCE [LARGE SCALE GENOMIC DNA]</scope>
    <source>
        <strain evidence="1 2">MPI-SDFR-AT-0079</strain>
    </source>
</reference>
<accession>A0ACB7PPX3</accession>
<name>A0ACB7PPX3_9PEZI</name>
<keyword evidence="2" id="KW-1185">Reference proteome</keyword>
<protein>
    <submittedName>
        <fullName evidence="1">Uncharacterized protein</fullName>
    </submittedName>
</protein>